<feature type="domain" description="Calponin-homology (CH)" evidence="3">
    <location>
        <begin position="17"/>
        <end position="123"/>
    </location>
</feature>
<dbReference type="PROSITE" id="PS50021">
    <property type="entry name" value="CH"/>
    <property type="match status" value="1"/>
</dbReference>
<accession>A0A6A0GNG1</accession>
<dbReference type="PROSITE" id="PS51122">
    <property type="entry name" value="CALPONIN_2"/>
    <property type="match status" value="1"/>
</dbReference>
<protein>
    <recommendedName>
        <fullName evidence="2">Transgelin</fullName>
    </recommendedName>
</protein>
<dbReference type="AlphaFoldDB" id="A0A6A0GNG1"/>
<dbReference type="Pfam" id="PF00307">
    <property type="entry name" value="CH"/>
    <property type="match status" value="1"/>
</dbReference>
<dbReference type="Proteomes" id="UP000711488">
    <property type="component" value="Unassembled WGS sequence"/>
</dbReference>
<comment type="caution">
    <text evidence="4">The sequence shown here is derived from an EMBL/GenBank/DDBJ whole genome shotgun (WGS) entry which is preliminary data.</text>
</comment>
<evidence type="ECO:0000313" key="4">
    <source>
        <dbReference type="EMBL" id="KAA0183275.1"/>
    </source>
</evidence>
<reference evidence="4" key="2">
    <citation type="journal article" date="2018" name="Environ. Sci. Technol.">
        <title>The Toxicogenome of Hyalella azteca: A Model for Sediment Ecotoxicology and Evolutionary Toxicology.</title>
        <authorList>
            <person name="Poynton H.C."/>
            <person name="Hasenbein S."/>
            <person name="Benoit J.B."/>
            <person name="Sepulveda M.S."/>
            <person name="Poelchau M.F."/>
            <person name="Hughes D.S.T."/>
            <person name="Murali S.C."/>
            <person name="Chen S."/>
            <person name="Glastad K.M."/>
            <person name="Goodisman M.A.D."/>
            <person name="Werren J.H."/>
            <person name="Vineis J.H."/>
            <person name="Bowen J.L."/>
            <person name="Friedrich M."/>
            <person name="Jones J."/>
            <person name="Robertson H.M."/>
            <person name="Feyereisen R."/>
            <person name="Mechler-Hickson A."/>
            <person name="Mathers N."/>
            <person name="Lee C.E."/>
            <person name="Colbourne J.K."/>
            <person name="Biales A."/>
            <person name="Johnston J.S."/>
            <person name="Wellborn G.A."/>
            <person name="Rosendale A.J."/>
            <person name="Cridge A.G."/>
            <person name="Munoz-Torres M.C."/>
            <person name="Bain P.A."/>
            <person name="Manny A.R."/>
            <person name="Major K.M."/>
            <person name="Lambert F.N."/>
            <person name="Vulpe C.D."/>
            <person name="Tuck P."/>
            <person name="Blalock B.J."/>
            <person name="Lin Y.Y."/>
            <person name="Smith M.E."/>
            <person name="Ochoa-Acuna H."/>
            <person name="Chen M.M."/>
            <person name="Childers C.P."/>
            <person name="Qu J."/>
            <person name="Dugan S."/>
            <person name="Lee S.L."/>
            <person name="Chao H."/>
            <person name="Dinh H."/>
            <person name="Han Y."/>
            <person name="Doddapaneni H."/>
            <person name="Worley K.C."/>
            <person name="Muzny D.M."/>
            <person name="Gibbs R.A."/>
            <person name="Richards S."/>
        </authorList>
    </citation>
    <scope>NUCLEOTIDE SEQUENCE</scope>
    <source>
        <strain evidence="4">HAZT.00-mixed</strain>
        <tissue evidence="4">Whole organism</tissue>
    </source>
</reference>
<dbReference type="OrthoDB" id="21595at2759"/>
<dbReference type="Pfam" id="PF00402">
    <property type="entry name" value="Calponin"/>
    <property type="match status" value="1"/>
</dbReference>
<dbReference type="PROSITE" id="PS01052">
    <property type="entry name" value="CALPONIN_1"/>
    <property type="match status" value="1"/>
</dbReference>
<dbReference type="InterPro" id="IPR003096">
    <property type="entry name" value="SM22_calponin"/>
</dbReference>
<dbReference type="InterPro" id="IPR036872">
    <property type="entry name" value="CH_dom_sf"/>
</dbReference>
<evidence type="ECO:0000256" key="1">
    <source>
        <dbReference type="ARBA" id="ARBA00009631"/>
    </source>
</evidence>
<dbReference type="PANTHER" id="PTHR47385:SF24">
    <property type="entry name" value="MUSCLE-SPECIFIC PROTEIN 20"/>
    <property type="match status" value="1"/>
</dbReference>
<reference evidence="4" key="3">
    <citation type="submission" date="2019-06" db="EMBL/GenBank/DDBJ databases">
        <authorList>
            <person name="Poynton C."/>
            <person name="Hasenbein S."/>
            <person name="Benoit J.B."/>
            <person name="Sepulveda M.S."/>
            <person name="Poelchau M.F."/>
            <person name="Murali S.C."/>
            <person name="Chen S."/>
            <person name="Glastad K.M."/>
            <person name="Werren J.H."/>
            <person name="Vineis J.H."/>
            <person name="Bowen J.L."/>
            <person name="Friedrich M."/>
            <person name="Jones J."/>
            <person name="Robertson H.M."/>
            <person name="Feyereisen R."/>
            <person name="Mechler-Hickson A."/>
            <person name="Mathers N."/>
            <person name="Lee C.E."/>
            <person name="Colbourne J.K."/>
            <person name="Biales A."/>
            <person name="Johnston J.S."/>
            <person name="Wellborn G.A."/>
            <person name="Rosendale A.J."/>
            <person name="Cridge A.G."/>
            <person name="Munoz-Torres M.C."/>
            <person name="Bain P.A."/>
            <person name="Manny A.R."/>
            <person name="Major K.M."/>
            <person name="Lambert F.N."/>
            <person name="Vulpe C.D."/>
            <person name="Tuck P."/>
            <person name="Blalock B.J."/>
            <person name="Lin Y.-Y."/>
            <person name="Smith M.E."/>
            <person name="Ochoa-Acuna H."/>
            <person name="Chen M.-J.M."/>
            <person name="Childers C.P."/>
            <person name="Qu J."/>
            <person name="Dugan S."/>
            <person name="Lee S.L."/>
            <person name="Chao H."/>
            <person name="Dinh H."/>
            <person name="Han Y."/>
            <person name="Doddapaneni H."/>
            <person name="Worley K.C."/>
            <person name="Muzny D.M."/>
            <person name="Gibbs R.A."/>
            <person name="Richards S."/>
        </authorList>
    </citation>
    <scope>NUCLEOTIDE SEQUENCE</scope>
    <source>
        <strain evidence="4">HAZT.00-mixed</strain>
        <tissue evidence="4">Whole organism</tissue>
    </source>
</reference>
<dbReference type="SMART" id="SM00033">
    <property type="entry name" value="CH"/>
    <property type="match status" value="1"/>
</dbReference>
<name>A0A6A0GNG1_HYAAZ</name>
<dbReference type="InterPro" id="IPR050606">
    <property type="entry name" value="Calponin-like"/>
</dbReference>
<sequence>MLLNCIQNLQTLSKRDAEQEQAALAWLYAVSGEVPPKGDVPYEYQLRDGILLCKAINKLLPGSVTSISTSDSHFKMMENINKFTAACNKYGVPDVDLFQTVDLFEFKDIASVTGTIFALGRTTYKHPEYTGPTLGPRPSEAQAREWTEEQLRAGQGVIGLQAGSNKGASQAGSNYGATRKVLLNK</sequence>
<proteinExistence type="inferred from homology"/>
<reference evidence="4" key="1">
    <citation type="submission" date="2014-08" db="EMBL/GenBank/DDBJ databases">
        <authorList>
            <person name="Murali S."/>
            <person name="Richards S."/>
            <person name="Bandaranaike D."/>
            <person name="Bellair M."/>
            <person name="Blankenburg K."/>
            <person name="Chao H."/>
            <person name="Dinh H."/>
            <person name="Doddapaneni H."/>
            <person name="Dugan-Rocha S."/>
            <person name="Elkadiri S."/>
            <person name="Gnanaolivu R."/>
            <person name="Hughes D."/>
            <person name="Lee S."/>
            <person name="Li M."/>
            <person name="Ming W."/>
            <person name="Munidasa M."/>
            <person name="Muniz J."/>
            <person name="Nguyen L."/>
            <person name="Osuji N."/>
            <person name="Pu L.-L."/>
            <person name="Puazo M."/>
            <person name="Skinner E."/>
            <person name="Qu C."/>
            <person name="Quiroz J."/>
            <person name="Raj R."/>
            <person name="Weissenberger G."/>
            <person name="Xin Y."/>
            <person name="Zou X."/>
            <person name="Han Y."/>
            <person name="Worley K."/>
            <person name="Muzny D."/>
            <person name="Gibbs R."/>
        </authorList>
    </citation>
    <scope>NUCLEOTIDE SEQUENCE</scope>
    <source>
        <strain evidence="4">HAZT.00-mixed</strain>
        <tissue evidence="4">Whole organism</tissue>
    </source>
</reference>
<dbReference type="PRINTS" id="PR00888">
    <property type="entry name" value="SM22CALPONIN"/>
</dbReference>
<organism evidence="4">
    <name type="scientific">Hyalella azteca</name>
    <name type="common">Amphipod</name>
    <dbReference type="NCBI Taxonomy" id="294128"/>
    <lineage>
        <taxon>Eukaryota</taxon>
        <taxon>Metazoa</taxon>
        <taxon>Ecdysozoa</taxon>
        <taxon>Arthropoda</taxon>
        <taxon>Crustacea</taxon>
        <taxon>Multicrustacea</taxon>
        <taxon>Malacostraca</taxon>
        <taxon>Eumalacostraca</taxon>
        <taxon>Peracarida</taxon>
        <taxon>Amphipoda</taxon>
        <taxon>Senticaudata</taxon>
        <taxon>Talitrida</taxon>
        <taxon>Talitroidea</taxon>
        <taxon>Hyalellidae</taxon>
        <taxon>Hyalella</taxon>
    </lineage>
</organism>
<dbReference type="InterPro" id="IPR000557">
    <property type="entry name" value="Calponin_repeat"/>
</dbReference>
<dbReference type="GO" id="GO:0015629">
    <property type="term" value="C:actin cytoskeleton"/>
    <property type="evidence" value="ECO:0007669"/>
    <property type="project" value="TreeGrafter"/>
</dbReference>
<dbReference type="EMBL" id="JQDR03017967">
    <property type="protein sequence ID" value="KAA0183275.1"/>
    <property type="molecule type" value="Genomic_DNA"/>
</dbReference>
<dbReference type="GO" id="GO:0051015">
    <property type="term" value="F:actin filament binding"/>
    <property type="evidence" value="ECO:0007669"/>
    <property type="project" value="TreeGrafter"/>
</dbReference>
<evidence type="ECO:0000259" key="3">
    <source>
        <dbReference type="PROSITE" id="PS50021"/>
    </source>
</evidence>
<dbReference type="GO" id="GO:0007015">
    <property type="term" value="P:actin filament organization"/>
    <property type="evidence" value="ECO:0007669"/>
    <property type="project" value="TreeGrafter"/>
</dbReference>
<dbReference type="InterPro" id="IPR001715">
    <property type="entry name" value="CH_dom"/>
</dbReference>
<evidence type="ECO:0000256" key="2">
    <source>
        <dbReference type="RuleBase" id="RU361224"/>
    </source>
</evidence>
<dbReference type="Gene3D" id="1.10.418.10">
    <property type="entry name" value="Calponin-like domain"/>
    <property type="match status" value="1"/>
</dbReference>
<dbReference type="PANTHER" id="PTHR47385">
    <property type="entry name" value="CALPONIN"/>
    <property type="match status" value="1"/>
</dbReference>
<comment type="similarity">
    <text evidence="1 2">Belongs to the calponin family.</text>
</comment>
<gene>
    <name evidence="4" type="ORF">HAZT_HAZT002988</name>
</gene>
<dbReference type="SUPFAM" id="SSF47576">
    <property type="entry name" value="Calponin-homology domain, CH-domain"/>
    <property type="match status" value="1"/>
</dbReference>